<protein>
    <submittedName>
        <fullName evidence="3">Thioesterase</fullName>
    </submittedName>
</protein>
<dbReference type="InterPro" id="IPR012223">
    <property type="entry name" value="TEII"/>
</dbReference>
<dbReference type="GO" id="GO:0008610">
    <property type="term" value="P:lipid biosynthetic process"/>
    <property type="evidence" value="ECO:0007669"/>
    <property type="project" value="TreeGrafter"/>
</dbReference>
<dbReference type="InterPro" id="IPR029058">
    <property type="entry name" value="AB_hydrolase_fold"/>
</dbReference>
<evidence type="ECO:0000259" key="2">
    <source>
        <dbReference type="Pfam" id="PF00975"/>
    </source>
</evidence>
<gene>
    <name evidence="3" type="ORF">BK742_06530</name>
</gene>
<organism evidence="3 4">
    <name type="scientific">Bacillus thuringiensis serovar pingluonsis</name>
    <dbReference type="NCBI Taxonomy" id="180881"/>
    <lineage>
        <taxon>Bacteria</taxon>
        <taxon>Bacillati</taxon>
        <taxon>Bacillota</taxon>
        <taxon>Bacilli</taxon>
        <taxon>Bacillales</taxon>
        <taxon>Bacillaceae</taxon>
        <taxon>Bacillus</taxon>
        <taxon>Bacillus cereus group</taxon>
    </lineage>
</organism>
<evidence type="ECO:0000256" key="1">
    <source>
        <dbReference type="ARBA" id="ARBA00007169"/>
    </source>
</evidence>
<comment type="similarity">
    <text evidence="1">Belongs to the thioesterase family.</text>
</comment>
<dbReference type="PANTHER" id="PTHR11487">
    <property type="entry name" value="THIOESTERASE"/>
    <property type="match status" value="1"/>
</dbReference>
<comment type="caution">
    <text evidence="3">The sequence shown here is derived from an EMBL/GenBank/DDBJ whole genome shotgun (WGS) entry which is preliminary data.</text>
</comment>
<dbReference type="PANTHER" id="PTHR11487:SF0">
    <property type="entry name" value="S-ACYL FATTY ACID SYNTHASE THIOESTERASE, MEDIUM CHAIN"/>
    <property type="match status" value="1"/>
</dbReference>
<dbReference type="SUPFAM" id="SSF53474">
    <property type="entry name" value="alpha/beta-Hydrolases"/>
    <property type="match status" value="1"/>
</dbReference>
<name>A0A243BKQ5_BACTU</name>
<dbReference type="Gene3D" id="3.40.50.1820">
    <property type="entry name" value="alpha/beta hydrolase"/>
    <property type="match status" value="1"/>
</dbReference>
<dbReference type="Pfam" id="PF00975">
    <property type="entry name" value="Thioesterase"/>
    <property type="match status" value="1"/>
</dbReference>
<feature type="domain" description="Thioesterase" evidence="2">
    <location>
        <begin position="5"/>
        <end position="227"/>
    </location>
</feature>
<dbReference type="InterPro" id="IPR001031">
    <property type="entry name" value="Thioesterase"/>
</dbReference>
<evidence type="ECO:0000313" key="4">
    <source>
        <dbReference type="Proteomes" id="UP000195089"/>
    </source>
</evidence>
<accession>A0A243BKQ5</accession>
<dbReference type="EMBL" id="NFDL01000027">
    <property type="protein sequence ID" value="OTY47744.1"/>
    <property type="molecule type" value="Genomic_DNA"/>
</dbReference>
<reference evidence="3 4" key="1">
    <citation type="submission" date="2016-10" db="EMBL/GenBank/DDBJ databases">
        <title>Comparative genomics of Bacillus thuringiensis reveals a path to pathogens against multiple invertebrate hosts.</title>
        <authorList>
            <person name="Zheng J."/>
            <person name="Gao Q."/>
            <person name="Liu H."/>
            <person name="Peng D."/>
            <person name="Ruan L."/>
            <person name="Sun M."/>
        </authorList>
    </citation>
    <scope>NUCLEOTIDE SEQUENCE [LARGE SCALE GENOMIC DNA]</scope>
    <source>
        <strain evidence="3">BGSC 4BX1</strain>
    </source>
</reference>
<dbReference type="AlphaFoldDB" id="A0A243BKQ5"/>
<evidence type="ECO:0000313" key="3">
    <source>
        <dbReference type="EMBL" id="OTY47744.1"/>
    </source>
</evidence>
<dbReference type="RefSeq" id="WP_000721408.1">
    <property type="nucleotide sequence ID" value="NZ_NFDL01000027.1"/>
</dbReference>
<sequence>MKKIKLFCLPYAGGSAMAYNKLRSYVNVNIDLIPLELAGRGSRFNEPFYESFENAVSDICSIIAKHQDSPIAILGHSMGAWLVFETYHQLKKKYSIEPLHLFFSGNYPPTEYYLEEKISFLSDENFKDKILELGGTPKEIFDNEEICNAFLPIIRSDYQMVESYEYKSHEKMACDISIFYGDKEGVNQNQLEKWKDLSFGKCEFYEFNGDHFFLFQEFRKIATIINNNLA</sequence>
<dbReference type="Proteomes" id="UP000195089">
    <property type="component" value="Unassembled WGS sequence"/>
</dbReference>
<proteinExistence type="inferred from homology"/>